<accession>A0ABY4YMW0</accession>
<keyword evidence="3" id="KW-1185">Reference proteome</keyword>
<dbReference type="Pfam" id="PF03724">
    <property type="entry name" value="META"/>
    <property type="match status" value="2"/>
</dbReference>
<dbReference type="Proteomes" id="UP001056535">
    <property type="component" value="Chromosome"/>
</dbReference>
<name>A0ABY4YMW0_9MICO</name>
<dbReference type="PANTHER" id="PTHR35535:SF1">
    <property type="entry name" value="HEAT SHOCK PROTEIN HSLJ"/>
    <property type="match status" value="1"/>
</dbReference>
<dbReference type="PANTHER" id="PTHR35535">
    <property type="entry name" value="HEAT SHOCK PROTEIN HSLJ"/>
    <property type="match status" value="1"/>
</dbReference>
<gene>
    <name evidence="2" type="ORF">NF557_06135</name>
</gene>
<dbReference type="InterPro" id="IPR038670">
    <property type="entry name" value="HslJ-like_sf"/>
</dbReference>
<dbReference type="Gene3D" id="2.40.128.270">
    <property type="match status" value="2"/>
</dbReference>
<dbReference type="InterPro" id="IPR005184">
    <property type="entry name" value="DUF306_Meta_HslJ"/>
</dbReference>
<feature type="domain" description="DUF306" evidence="1">
    <location>
        <begin position="57"/>
        <end position="160"/>
    </location>
</feature>
<dbReference type="InterPro" id="IPR053147">
    <property type="entry name" value="Hsp_HslJ-like"/>
</dbReference>
<dbReference type="RefSeq" id="WP_252622665.1">
    <property type="nucleotide sequence ID" value="NZ_CP099490.1"/>
</dbReference>
<reference evidence="2" key="1">
    <citation type="submission" date="2022-06" db="EMBL/GenBank/DDBJ databases">
        <title>Ornithinimicrobium JY.X270.</title>
        <authorList>
            <person name="Huang Y."/>
        </authorList>
    </citation>
    <scope>NUCLEOTIDE SEQUENCE</scope>
    <source>
        <strain evidence="2">JY.X270</strain>
    </source>
</reference>
<feature type="domain" description="DUF306" evidence="1">
    <location>
        <begin position="170"/>
        <end position="275"/>
    </location>
</feature>
<evidence type="ECO:0000313" key="3">
    <source>
        <dbReference type="Proteomes" id="UP001056535"/>
    </source>
</evidence>
<dbReference type="EMBL" id="CP099490">
    <property type="protein sequence ID" value="USQ77487.1"/>
    <property type="molecule type" value="Genomic_DNA"/>
</dbReference>
<sequence>MAQRVATTRHTGRDLLRAAVLTPVLVAGLALALSACANQTAPGDGSAAPEPSASTGEELAGRTFVSTGASGHELVDGSQVQLTFEATTLSARAGCNALFGDYAVEEQTLRVGAMGSTEMGCEQALMEQDQWLAAFLEAGPTVRVDGDELTLSGEEAELVLTDRVVADPDRPLEGTTWQLESHRGNDAVSHVTGMDKASLRFDGDGLLEVHTGCNQGSATYELDGDTVIIGPVALTRMACPEPAMEIEALLTSALDQQTLTVSVEADRLTLDGDDSGLGLVAVPTPDADTGASTS</sequence>
<protein>
    <submittedName>
        <fullName evidence="2">META domain-containing protein</fullName>
    </submittedName>
</protein>
<evidence type="ECO:0000313" key="2">
    <source>
        <dbReference type="EMBL" id="USQ77487.1"/>
    </source>
</evidence>
<evidence type="ECO:0000259" key="1">
    <source>
        <dbReference type="Pfam" id="PF03724"/>
    </source>
</evidence>
<proteinExistence type="predicted"/>
<organism evidence="2 3">
    <name type="scientific">Ornithinimicrobium cryptoxanthini</name>
    <dbReference type="NCBI Taxonomy" id="2934161"/>
    <lineage>
        <taxon>Bacteria</taxon>
        <taxon>Bacillati</taxon>
        <taxon>Actinomycetota</taxon>
        <taxon>Actinomycetes</taxon>
        <taxon>Micrococcales</taxon>
        <taxon>Ornithinimicrobiaceae</taxon>
        <taxon>Ornithinimicrobium</taxon>
    </lineage>
</organism>